<dbReference type="AlphaFoldDB" id="A0A7T9I2G5"/>
<accession>A0A7T9I2G5</accession>
<dbReference type="EMBL" id="CP064981">
    <property type="protein sequence ID" value="QQR93021.1"/>
    <property type="molecule type" value="Genomic_DNA"/>
</dbReference>
<evidence type="ECO:0000313" key="1">
    <source>
        <dbReference type="EMBL" id="QQR93021.1"/>
    </source>
</evidence>
<evidence type="ECO:0008006" key="2">
    <source>
        <dbReference type="Google" id="ProtNLM"/>
    </source>
</evidence>
<organism evidence="1">
    <name type="scientific">Candidatus Iainarchaeum sp</name>
    <dbReference type="NCBI Taxonomy" id="3101447"/>
    <lineage>
        <taxon>Archaea</taxon>
        <taxon>Candidatus Iainarchaeota</taxon>
        <taxon>Candidatus Iainarchaeia</taxon>
        <taxon>Candidatus Iainarchaeales</taxon>
        <taxon>Candidatus Iainarchaeaceae</taxon>
        <taxon>Candidatus Iainarchaeum</taxon>
    </lineage>
</organism>
<dbReference type="Proteomes" id="UP000596004">
    <property type="component" value="Chromosome"/>
</dbReference>
<proteinExistence type="predicted"/>
<gene>
    <name evidence="1" type="ORF">IPJ89_02145</name>
</gene>
<protein>
    <recommendedName>
        <fullName evidence="2">Core-binding (CB) domain-containing protein</fullName>
    </recommendedName>
</protein>
<name>A0A7T9I2G5_9ARCH</name>
<reference evidence="1" key="1">
    <citation type="submission" date="2020-11" db="EMBL/GenBank/DDBJ databases">
        <title>Connecting structure to function with the recovery of over 1000 high-quality activated sludge metagenome-assembled genomes encoding full-length rRNA genes using long-read sequencing.</title>
        <authorList>
            <person name="Singleton C.M."/>
            <person name="Petriglieri F."/>
            <person name="Kristensen J.M."/>
            <person name="Kirkegaard R.H."/>
            <person name="Michaelsen T.Y."/>
            <person name="Andersen M.H."/>
            <person name="Karst S.M."/>
            <person name="Dueholm M.S."/>
            <person name="Nielsen P.H."/>
            <person name="Albertsen M."/>
        </authorList>
    </citation>
    <scope>NUCLEOTIDE SEQUENCE</scope>
    <source>
        <strain evidence="1">Fred_18-Q3-R57-64_BAT3C.431</strain>
    </source>
</reference>
<sequence>MAAETTFHNYERQYELLLNRIYPEKYPCKTISNKGFGHTSYNLSLPNKKIIDKYRMFLENQGGKSIARRKRILHIIADLGNMLKKDFESAKKEDIEELVSKIMNFSTWNETTKSMYKQNLKTFYKWLKGESEFFPPEVSWIKITKVQEYQKLPEDMLTEEEIKKIFEAAGIPCRGTRDISIRKRDIYEHERENTKHWRGH</sequence>